<reference evidence="2 4" key="1">
    <citation type="submission" date="2016-07" db="EMBL/GenBank/DDBJ databases">
        <authorList>
            <person name="Jeong J.-J."/>
            <person name="Kim D.W."/>
            <person name="Sang M.K."/>
            <person name="Choi I.-G."/>
            <person name="Kim K.D."/>
        </authorList>
    </citation>
    <scope>NUCLEOTIDE SEQUENCE [LARGE SCALE GENOMIC DNA]</scope>
    <source>
        <strain evidence="2 4">C-26</strain>
    </source>
</reference>
<dbReference type="AlphaFoldDB" id="A0A1M7GJY6"/>
<dbReference type="OrthoDB" id="1274166at2"/>
<evidence type="ECO:0000313" key="2">
    <source>
        <dbReference type="EMBL" id="OCA80227.1"/>
    </source>
</evidence>
<name>A0A1M7GJY6_9FLAO</name>
<dbReference type="CDD" id="cd00093">
    <property type="entry name" value="HTH_XRE"/>
    <property type="match status" value="1"/>
</dbReference>
<proteinExistence type="predicted"/>
<dbReference type="InterPro" id="IPR001387">
    <property type="entry name" value="Cro/C1-type_HTH"/>
</dbReference>
<dbReference type="Proteomes" id="UP000093508">
    <property type="component" value="Unassembled WGS sequence"/>
</dbReference>
<keyword evidence="4" id="KW-1185">Reference proteome</keyword>
<protein>
    <submittedName>
        <fullName evidence="3">DNA-binding transcriptional regulator, XRE-family HTH domain</fullName>
    </submittedName>
</protein>
<gene>
    <name evidence="2" type="ORF">BBH99_16335</name>
    <name evidence="3" type="ORF">SAMN05444407_11072</name>
</gene>
<evidence type="ECO:0000313" key="5">
    <source>
        <dbReference type="Proteomes" id="UP000184069"/>
    </source>
</evidence>
<dbReference type="SUPFAM" id="SSF47413">
    <property type="entry name" value="lambda repressor-like DNA-binding domains"/>
    <property type="match status" value="1"/>
</dbReference>
<dbReference type="Proteomes" id="UP000184069">
    <property type="component" value="Unassembled WGS sequence"/>
</dbReference>
<feature type="domain" description="HTH cro/C1-type" evidence="1">
    <location>
        <begin position="6"/>
        <end position="60"/>
    </location>
</feature>
<evidence type="ECO:0000313" key="3">
    <source>
        <dbReference type="EMBL" id="SHM16521.1"/>
    </source>
</evidence>
<dbReference type="GO" id="GO:0003677">
    <property type="term" value="F:DNA binding"/>
    <property type="evidence" value="ECO:0007669"/>
    <property type="project" value="UniProtKB-KW"/>
</dbReference>
<dbReference type="Gene3D" id="1.10.260.40">
    <property type="entry name" value="lambda repressor-like DNA-binding domains"/>
    <property type="match status" value="1"/>
</dbReference>
<dbReference type="InterPro" id="IPR010982">
    <property type="entry name" value="Lambda_DNA-bd_dom_sf"/>
</dbReference>
<accession>A0A1M7GJY6</accession>
<evidence type="ECO:0000259" key="1">
    <source>
        <dbReference type="PROSITE" id="PS50943"/>
    </source>
</evidence>
<keyword evidence="3" id="KW-0238">DNA-binding</keyword>
<sequence length="105" mass="12321">MKKAKLRTIRKQKGYSQQQVADVIPTEVSNYSRKENGYIKITKNEWEKIARFFNVPVEEIYEADYSVHISNEISGENIHAYISQLEKENIALLKKIEILKNIINH</sequence>
<dbReference type="Pfam" id="PF01381">
    <property type="entry name" value="HTH_3"/>
    <property type="match status" value="1"/>
</dbReference>
<dbReference type="EMBL" id="FRBM01000010">
    <property type="protein sequence ID" value="SHM16521.1"/>
    <property type="molecule type" value="Genomic_DNA"/>
</dbReference>
<evidence type="ECO:0000313" key="4">
    <source>
        <dbReference type="Proteomes" id="UP000093508"/>
    </source>
</evidence>
<reference evidence="3 5" key="2">
    <citation type="submission" date="2016-11" db="EMBL/GenBank/DDBJ databases">
        <authorList>
            <person name="Jaros S."/>
            <person name="Januszkiewicz K."/>
            <person name="Wedrychowicz H."/>
        </authorList>
    </citation>
    <scope>NUCLEOTIDE SEQUENCE [LARGE SCALE GENOMIC DNA]</scope>
    <source>
        <strain evidence="3 5">DSM 27621</strain>
    </source>
</reference>
<dbReference type="EMBL" id="MAYF01000019">
    <property type="protein sequence ID" value="OCA80227.1"/>
    <property type="molecule type" value="Genomic_DNA"/>
</dbReference>
<dbReference type="SMART" id="SM00530">
    <property type="entry name" value="HTH_XRE"/>
    <property type="match status" value="1"/>
</dbReference>
<organism evidence="3 5">
    <name type="scientific">Chryseobacterium contaminans</name>
    <dbReference type="NCBI Taxonomy" id="1423959"/>
    <lineage>
        <taxon>Bacteria</taxon>
        <taxon>Pseudomonadati</taxon>
        <taxon>Bacteroidota</taxon>
        <taxon>Flavobacteriia</taxon>
        <taxon>Flavobacteriales</taxon>
        <taxon>Weeksellaceae</taxon>
        <taxon>Chryseobacterium group</taxon>
        <taxon>Chryseobacterium</taxon>
    </lineage>
</organism>
<dbReference type="RefSeq" id="WP_066691405.1">
    <property type="nucleotide sequence ID" value="NZ_FRBM01000010.1"/>
</dbReference>
<dbReference type="PROSITE" id="PS50943">
    <property type="entry name" value="HTH_CROC1"/>
    <property type="match status" value="1"/>
</dbReference>